<evidence type="ECO:0000313" key="2">
    <source>
        <dbReference type="EMBL" id="KAK9998402.1"/>
    </source>
</evidence>
<evidence type="ECO:0000313" key="3">
    <source>
        <dbReference type="Proteomes" id="UP001459277"/>
    </source>
</evidence>
<organism evidence="2 3">
    <name type="scientific">Lithocarpus litseifolius</name>
    <dbReference type="NCBI Taxonomy" id="425828"/>
    <lineage>
        <taxon>Eukaryota</taxon>
        <taxon>Viridiplantae</taxon>
        <taxon>Streptophyta</taxon>
        <taxon>Embryophyta</taxon>
        <taxon>Tracheophyta</taxon>
        <taxon>Spermatophyta</taxon>
        <taxon>Magnoliopsida</taxon>
        <taxon>eudicotyledons</taxon>
        <taxon>Gunneridae</taxon>
        <taxon>Pentapetalae</taxon>
        <taxon>rosids</taxon>
        <taxon>fabids</taxon>
        <taxon>Fagales</taxon>
        <taxon>Fagaceae</taxon>
        <taxon>Lithocarpus</taxon>
    </lineage>
</organism>
<keyword evidence="3" id="KW-1185">Reference proteome</keyword>
<protein>
    <submittedName>
        <fullName evidence="2">Uncharacterized protein</fullName>
    </submittedName>
</protein>
<feature type="region of interest" description="Disordered" evidence="1">
    <location>
        <begin position="1"/>
        <end position="20"/>
    </location>
</feature>
<dbReference type="Proteomes" id="UP001459277">
    <property type="component" value="Unassembled WGS sequence"/>
</dbReference>
<name>A0AAW2CLY3_9ROSI</name>
<evidence type="ECO:0000256" key="1">
    <source>
        <dbReference type="SAM" id="MobiDB-lite"/>
    </source>
</evidence>
<dbReference type="EMBL" id="JAZDWU010000006">
    <property type="protein sequence ID" value="KAK9998402.1"/>
    <property type="molecule type" value="Genomic_DNA"/>
</dbReference>
<accession>A0AAW2CLY3</accession>
<reference evidence="2 3" key="1">
    <citation type="submission" date="2024-01" db="EMBL/GenBank/DDBJ databases">
        <title>A telomere-to-telomere, gap-free genome of sweet tea (Lithocarpus litseifolius).</title>
        <authorList>
            <person name="Zhou J."/>
        </authorList>
    </citation>
    <scope>NUCLEOTIDE SEQUENCE [LARGE SCALE GENOMIC DNA]</scope>
    <source>
        <strain evidence="2">Zhou-2022a</strain>
        <tissue evidence="2">Leaf</tissue>
    </source>
</reference>
<dbReference type="AlphaFoldDB" id="A0AAW2CLY3"/>
<sequence>MEFQRNAIDVVENNDEGEKNENVIDVDGDNDEREDIENVTFVESAKIKFTQRSESTNNVFHRIMKTSMPLIQVIEFYEENVTQMCQDKTNEDLYCKNGVPTKVNRYGVASYNEVTKFVKKKMSEVTWKAEQMIMTEENVGKESHQKDLTNDNGLQTCLVGDKPILNPPHVRENGITNKRVKVNWKRERNKESNNLSHSTS</sequence>
<feature type="region of interest" description="Disordered" evidence="1">
    <location>
        <begin position="159"/>
        <end position="178"/>
    </location>
</feature>
<proteinExistence type="predicted"/>
<comment type="caution">
    <text evidence="2">The sequence shown here is derived from an EMBL/GenBank/DDBJ whole genome shotgun (WGS) entry which is preliminary data.</text>
</comment>
<gene>
    <name evidence="2" type="ORF">SO802_018005</name>
</gene>